<name>A0A7J7KGY3_BUGNE</name>
<dbReference type="PANTHER" id="PTHR24543">
    <property type="entry name" value="MULTICOPPER OXIDASE-RELATED"/>
    <property type="match status" value="1"/>
</dbReference>
<evidence type="ECO:0000313" key="3">
    <source>
        <dbReference type="Proteomes" id="UP000593567"/>
    </source>
</evidence>
<gene>
    <name evidence="2" type="ORF">EB796_004552</name>
</gene>
<accession>A0A7J7KGY3</accession>
<dbReference type="InterPro" id="IPR000421">
    <property type="entry name" value="FA58C"/>
</dbReference>
<dbReference type="PANTHER" id="PTHR24543:SF334">
    <property type="entry name" value="F5_8 TYPE C DOMAIN-CONTAINING PROTEIN"/>
    <property type="match status" value="1"/>
</dbReference>
<keyword evidence="3" id="KW-1185">Reference proteome</keyword>
<reference evidence="2" key="1">
    <citation type="submission" date="2020-06" db="EMBL/GenBank/DDBJ databases">
        <title>Draft genome of Bugula neritina, a colonial animal packing powerful symbionts and potential medicines.</title>
        <authorList>
            <person name="Rayko M."/>
        </authorList>
    </citation>
    <scope>NUCLEOTIDE SEQUENCE [LARGE SCALE GENOMIC DNA]</scope>
    <source>
        <strain evidence="2">Kwan_BN1</strain>
    </source>
</reference>
<evidence type="ECO:0000259" key="1">
    <source>
        <dbReference type="PROSITE" id="PS50022"/>
    </source>
</evidence>
<dbReference type="Gene3D" id="2.60.120.260">
    <property type="entry name" value="Galactose-binding domain-like"/>
    <property type="match status" value="3"/>
</dbReference>
<dbReference type="PROSITE" id="PS01285">
    <property type="entry name" value="FA58C_1"/>
    <property type="match status" value="2"/>
</dbReference>
<feature type="domain" description="F5/8 type C" evidence="1">
    <location>
        <begin position="9"/>
        <end position="162"/>
    </location>
</feature>
<sequence length="532" mass="59415">MHVILPSGCANNGPLGMISGDIEDWQISASSSYPAAWDAGCHTRNARPYIANGKGWCARLKSQSEWLQIDLGVVTTVTGIITQGRGDGLEWVSAYLVSYSPDGAMWSYVTDNSDIARVFEGNSDSYSIQHNYLPLPIQARYVKIQIHTWNRHPSMRVELIGCQESKQYLGQPPYGTLTASSAHHYKKGSSCQPHDGHILSNKAWCASKNNVEQWLQLDVGPPSLVTAIVTKGRGDTGRRQWVTRYRVAYSNDSQVWTFYREPASTGIQYGVHGVSNDTNPHASLLNRVAADGVLEFGGNVDKYLARTNYLAKPFIARYVRIYPVSWSRDIAMRVGVLGRPHQGECLPGFTRPNVASPCVENLAFKKETWLNKERHRKRALDGHEVDVILSQKLAEKAVDGVTVNDINSCAILDNYYDDEPQLTIDLGSRRDVSGVTIVTWQGQQDESNQYNQDYALHLDGLSVYISSSKTGEELCGRISNSKNELILQREQKLTCDRRINGRYIRVQPEGRTRLGSSSNWYSAVICEVMAFT</sequence>
<feature type="domain" description="F5/8 type C" evidence="1">
    <location>
        <begin position="164"/>
        <end position="339"/>
    </location>
</feature>
<comment type="caution">
    <text evidence="2">The sequence shown here is derived from an EMBL/GenBank/DDBJ whole genome shotgun (WGS) entry which is preliminary data.</text>
</comment>
<dbReference type="CDD" id="cd00057">
    <property type="entry name" value="FA58C"/>
    <property type="match status" value="2"/>
</dbReference>
<dbReference type="AlphaFoldDB" id="A0A7J7KGY3"/>
<protein>
    <submittedName>
        <fullName evidence="2">MFGE8</fullName>
    </submittedName>
</protein>
<dbReference type="Proteomes" id="UP000593567">
    <property type="component" value="Unassembled WGS sequence"/>
</dbReference>
<proteinExistence type="predicted"/>
<dbReference type="OrthoDB" id="6262482at2759"/>
<dbReference type="InterPro" id="IPR008979">
    <property type="entry name" value="Galactose-bd-like_sf"/>
</dbReference>
<dbReference type="Pfam" id="PF00754">
    <property type="entry name" value="F5_F8_type_C"/>
    <property type="match status" value="2"/>
</dbReference>
<evidence type="ECO:0000313" key="2">
    <source>
        <dbReference type="EMBL" id="KAF6037144.1"/>
    </source>
</evidence>
<dbReference type="PROSITE" id="PS50022">
    <property type="entry name" value="FA58C_3"/>
    <property type="match status" value="2"/>
</dbReference>
<dbReference type="SMART" id="SM00231">
    <property type="entry name" value="FA58C"/>
    <property type="match status" value="2"/>
</dbReference>
<dbReference type="EMBL" id="VXIV02000616">
    <property type="protein sequence ID" value="KAF6037144.1"/>
    <property type="molecule type" value="Genomic_DNA"/>
</dbReference>
<organism evidence="2 3">
    <name type="scientific">Bugula neritina</name>
    <name type="common">Brown bryozoan</name>
    <name type="synonym">Sertularia neritina</name>
    <dbReference type="NCBI Taxonomy" id="10212"/>
    <lineage>
        <taxon>Eukaryota</taxon>
        <taxon>Metazoa</taxon>
        <taxon>Spiralia</taxon>
        <taxon>Lophotrochozoa</taxon>
        <taxon>Bryozoa</taxon>
        <taxon>Gymnolaemata</taxon>
        <taxon>Cheilostomatida</taxon>
        <taxon>Flustrina</taxon>
        <taxon>Buguloidea</taxon>
        <taxon>Bugulidae</taxon>
        <taxon>Bugula</taxon>
    </lineage>
</organism>
<dbReference type="SUPFAM" id="SSF49785">
    <property type="entry name" value="Galactose-binding domain-like"/>
    <property type="match status" value="3"/>
</dbReference>